<dbReference type="EMBL" id="ATIB01000050">
    <property type="protein sequence ID" value="EQB02194.1"/>
    <property type="molecule type" value="Genomic_DNA"/>
</dbReference>
<dbReference type="eggNOG" id="ENOG50342E0">
    <property type="taxonomic scope" value="Bacteria"/>
</dbReference>
<sequence>MPVTWRSLIAAICAATAFAQPLRANAQPIAAGRAVTYADIADLSYAAGLVALVRIDTVIAIDPSRSTAVRPGYGRFYIEGEAKSLLVSRKPLGRNVRYLVDLPLNGRGWSDDLEGEEVFVFARSVPGKPGELQLVTPTAQLRWTPAREARLRGVLRAAVSPDAPPTITGVRALLHVPGALLGQGRTQIFLDTQDGSFASVTILHRPGVPPSWHASFSELIADAGGPPEAESLEWYRLACSLPGTPPPGADISPTRAARSQAEADYRLVLDALGPCKRNLHFRPQMTAQSFLAPDQA</sequence>
<evidence type="ECO:0000313" key="2">
    <source>
        <dbReference type="EMBL" id="EQB02194.1"/>
    </source>
</evidence>
<dbReference type="AlphaFoldDB" id="T0HXB3"/>
<reference evidence="2 3" key="1">
    <citation type="journal article" date="2013" name="Genome Announc.">
        <title>Draft Genome Sequence of a Hexachlorocyclohexane-Degrading Bacterium, Sphingobium baderi Strain LL03T.</title>
        <authorList>
            <person name="Kaur J."/>
            <person name="Verma H."/>
            <person name="Tripathi C."/>
            <person name="Khurana J.P."/>
            <person name="Lal R."/>
        </authorList>
    </citation>
    <scope>NUCLEOTIDE SEQUENCE [LARGE SCALE GENOMIC DNA]</scope>
    <source>
        <strain evidence="2 3">LL03</strain>
    </source>
</reference>
<gene>
    <name evidence="2" type="ORF">L485_09270</name>
</gene>
<comment type="caution">
    <text evidence="2">The sequence shown here is derived from an EMBL/GenBank/DDBJ whole genome shotgun (WGS) entry which is preliminary data.</text>
</comment>
<evidence type="ECO:0000313" key="3">
    <source>
        <dbReference type="Proteomes" id="UP000015524"/>
    </source>
</evidence>
<keyword evidence="3" id="KW-1185">Reference proteome</keyword>
<name>T0HXB3_9SPHN</name>
<dbReference type="Proteomes" id="UP000015524">
    <property type="component" value="Unassembled WGS sequence"/>
</dbReference>
<proteinExistence type="predicted"/>
<evidence type="ECO:0000256" key="1">
    <source>
        <dbReference type="SAM" id="SignalP"/>
    </source>
</evidence>
<feature type="signal peptide" evidence="1">
    <location>
        <begin position="1"/>
        <end position="26"/>
    </location>
</feature>
<keyword evidence="1" id="KW-0732">Signal</keyword>
<dbReference type="PATRIC" id="fig|1114964.3.peg.1814"/>
<accession>T0HXB3</accession>
<organism evidence="2 3">
    <name type="scientific">Sphingobium baderi LL03</name>
    <dbReference type="NCBI Taxonomy" id="1114964"/>
    <lineage>
        <taxon>Bacteria</taxon>
        <taxon>Pseudomonadati</taxon>
        <taxon>Pseudomonadota</taxon>
        <taxon>Alphaproteobacteria</taxon>
        <taxon>Sphingomonadales</taxon>
        <taxon>Sphingomonadaceae</taxon>
        <taxon>Sphingobium</taxon>
    </lineage>
</organism>
<feature type="chain" id="PRO_5009975994" evidence="1">
    <location>
        <begin position="27"/>
        <end position="296"/>
    </location>
</feature>
<protein>
    <submittedName>
        <fullName evidence="2">Uncharacterized protein</fullName>
    </submittedName>
</protein>
<dbReference type="OrthoDB" id="7406594at2"/>